<sequence length="129" mass="14247">MSMTMDNNGWGEVIDRIISGSNKGIAVNPRLEGLTLSIKEIKNDGFSVNAHSVRGAVEVIKPLFYDPMESDYDRIYLRLVKTSDIIGASRPSPFVPYGRNNIPDFITVKIRSSSKQPKFSKGSNESGPI</sequence>
<reference evidence="1" key="1">
    <citation type="submission" date="2023-04" db="EMBL/GenBank/DDBJ databases">
        <title>Ambrosiozyma monospora NBRC 10751.</title>
        <authorList>
            <person name="Ichikawa N."/>
            <person name="Sato H."/>
            <person name="Tonouchi N."/>
        </authorList>
    </citation>
    <scope>NUCLEOTIDE SEQUENCE</scope>
    <source>
        <strain evidence="1">NBRC 10751</strain>
    </source>
</reference>
<evidence type="ECO:0000313" key="1">
    <source>
        <dbReference type="EMBL" id="GME72147.1"/>
    </source>
</evidence>
<accession>A0ACB5SUM9</accession>
<gene>
    <name evidence="1" type="ORF">Amon02_000086700</name>
</gene>
<dbReference type="Proteomes" id="UP001165064">
    <property type="component" value="Unassembled WGS sequence"/>
</dbReference>
<proteinExistence type="predicted"/>
<comment type="caution">
    <text evidence="1">The sequence shown here is derived from an EMBL/GenBank/DDBJ whole genome shotgun (WGS) entry which is preliminary data.</text>
</comment>
<evidence type="ECO:0000313" key="2">
    <source>
        <dbReference type="Proteomes" id="UP001165064"/>
    </source>
</evidence>
<keyword evidence="2" id="KW-1185">Reference proteome</keyword>
<name>A0ACB5SUM9_AMBMO</name>
<protein>
    <submittedName>
        <fullName evidence="1">Unnamed protein product</fullName>
    </submittedName>
</protein>
<organism evidence="1 2">
    <name type="scientific">Ambrosiozyma monospora</name>
    <name type="common">Yeast</name>
    <name type="synonym">Endomycopsis monosporus</name>
    <dbReference type="NCBI Taxonomy" id="43982"/>
    <lineage>
        <taxon>Eukaryota</taxon>
        <taxon>Fungi</taxon>
        <taxon>Dikarya</taxon>
        <taxon>Ascomycota</taxon>
        <taxon>Saccharomycotina</taxon>
        <taxon>Pichiomycetes</taxon>
        <taxon>Pichiales</taxon>
        <taxon>Pichiaceae</taxon>
        <taxon>Ambrosiozyma</taxon>
    </lineage>
</organism>
<dbReference type="EMBL" id="BSXS01000357">
    <property type="protein sequence ID" value="GME72147.1"/>
    <property type="molecule type" value="Genomic_DNA"/>
</dbReference>